<evidence type="ECO:0000313" key="4">
    <source>
        <dbReference type="Proteomes" id="UP001149090"/>
    </source>
</evidence>
<evidence type="ECO:0000259" key="2">
    <source>
        <dbReference type="PROSITE" id="PS50097"/>
    </source>
</evidence>
<evidence type="ECO:0000313" key="3">
    <source>
        <dbReference type="EMBL" id="KAJ5078870.1"/>
    </source>
</evidence>
<dbReference type="Gene3D" id="3.30.710.10">
    <property type="entry name" value="Potassium Channel Kv1.1, Chain A"/>
    <property type="match status" value="2"/>
</dbReference>
<dbReference type="InterPro" id="IPR051553">
    <property type="entry name" value="Ran_GTPase-activating"/>
</dbReference>
<feature type="repeat" description="RCC1" evidence="1">
    <location>
        <begin position="501"/>
        <end position="554"/>
    </location>
</feature>
<sequence>MKLGGIRLILEPMNKFPNNQEILVNGLVNFGNLAYLSEEYANEITYLGGIELTIELMKKFSTNEEIILFGLSTLQGVSFKNFQNIEKIRKLGGIELIIKGMKDFPTNEAIQGYGGFTLGNLGNDEENRNQILELGGTKISINSLKNFPNDSHIQQSGILALTNLAYKEENRIEIANLKGIELIIKAMNNFPIDQNIQYYGCGALFHLSSSLNEANKIEIRTQKGIETMIKAMDNYPNELEIQRFGMLAILNISVQDEKLDVWVQRIKNLKKEKLKQKPNDIWGFNIKMFPSNIFNAFQKIEMEPIELKLQDEFEAQFQNENEIQIKQICSSNRLKNFLFQNGELFDQLNPKFLDHKNQQENEKPKKIEINIGNKDRNEDINEIKKVTAGGYIESILTFKGEAFAKGKEINSENPNQFINISSLIEDTNDRIIQDIVCGKDSIYLLTSNHNAYGIGSNEFGQLGFDYFKLKRTEKPILMMKNVSKIFSGSSSEGVFLLNSNQELFGCGANNFGQLGLGVREVTNITKPLKVQNIPNGNIIDIQIGIFHSIMLIEDEDKNRKIYSCGNYMCNGLGQKTRKTIRQFTELKYPLFENDRIEQISVGRYHTLILTKNGKLIGFGESEKNEIKRPTNQFQFTLFYIEIPEILYDISNYHIYCGNESSFLYSNFYSTLEEDLIKLFRRKEFCDISFKTKNGEIIEAHKLIIYFRIGNRFEEFEKIISQKSNEEAHQIFELIYGNNNIESYRLKEEIQDKFNLYESIAVEMEDMYHDERSKDFTIERNGKEIKFHKLILIARSELFREMFSTITNDNSNKVIDYSGLSDKVFEIMKYWIYTNQINEGVVIQKETINEIDKAIDYFRLNPSHPNLFDLSNELYDELFGIKTQMK</sequence>
<dbReference type="AlphaFoldDB" id="A0A9Q0LVY7"/>
<dbReference type="PROSITE" id="PS50097">
    <property type="entry name" value="BTB"/>
    <property type="match status" value="1"/>
</dbReference>
<dbReference type="PROSITE" id="PS50012">
    <property type="entry name" value="RCC1_3"/>
    <property type="match status" value="2"/>
</dbReference>
<dbReference type="InterPro" id="IPR000225">
    <property type="entry name" value="Armadillo"/>
</dbReference>
<dbReference type="InterPro" id="IPR011333">
    <property type="entry name" value="SKP1/BTB/POZ_sf"/>
</dbReference>
<dbReference type="CDD" id="cd18186">
    <property type="entry name" value="BTB_POZ_ZBTB_KLHL-like"/>
    <property type="match status" value="1"/>
</dbReference>
<dbReference type="InterPro" id="IPR016024">
    <property type="entry name" value="ARM-type_fold"/>
</dbReference>
<dbReference type="SMART" id="SM00225">
    <property type="entry name" value="BTB"/>
    <property type="match status" value="1"/>
</dbReference>
<dbReference type="OrthoDB" id="257345at2759"/>
<reference evidence="3" key="1">
    <citation type="submission" date="2022-10" db="EMBL/GenBank/DDBJ databases">
        <title>Novel sulphate-reducing endosymbionts in the free-living metamonad Anaeramoeba.</title>
        <authorList>
            <person name="Jerlstrom-Hultqvist J."/>
            <person name="Cepicka I."/>
            <person name="Gallot-Lavallee L."/>
            <person name="Salas-Leiva D."/>
            <person name="Curtis B.A."/>
            <person name="Zahonova K."/>
            <person name="Pipaliya S."/>
            <person name="Dacks J."/>
            <person name="Roger A.J."/>
        </authorList>
    </citation>
    <scope>NUCLEOTIDE SEQUENCE</scope>
    <source>
        <strain evidence="3">BMAN</strain>
    </source>
</reference>
<organism evidence="3 4">
    <name type="scientific">Anaeramoeba ignava</name>
    <name type="common">Anaerobic marine amoeba</name>
    <dbReference type="NCBI Taxonomy" id="1746090"/>
    <lineage>
        <taxon>Eukaryota</taxon>
        <taxon>Metamonada</taxon>
        <taxon>Anaeramoebidae</taxon>
        <taxon>Anaeramoeba</taxon>
    </lineage>
</organism>
<dbReference type="EMBL" id="JAPDFW010000044">
    <property type="protein sequence ID" value="KAJ5078870.1"/>
    <property type="molecule type" value="Genomic_DNA"/>
</dbReference>
<dbReference type="Pfam" id="PF13540">
    <property type="entry name" value="RCC1_2"/>
    <property type="match status" value="1"/>
</dbReference>
<dbReference type="SMART" id="SM00185">
    <property type="entry name" value="ARM"/>
    <property type="match status" value="5"/>
</dbReference>
<dbReference type="InterPro" id="IPR056597">
    <property type="entry name" value="ARM_LRRK2"/>
</dbReference>
<dbReference type="Proteomes" id="UP001149090">
    <property type="component" value="Unassembled WGS sequence"/>
</dbReference>
<dbReference type="Pfam" id="PF00651">
    <property type="entry name" value="BTB"/>
    <property type="match status" value="1"/>
</dbReference>
<dbReference type="Gene3D" id="2.130.10.30">
    <property type="entry name" value="Regulator of chromosome condensation 1/beta-lactamase-inhibitor protein II"/>
    <property type="match status" value="1"/>
</dbReference>
<dbReference type="Pfam" id="PF23744">
    <property type="entry name" value="ARM_LRRK2"/>
    <property type="match status" value="1"/>
</dbReference>
<dbReference type="SUPFAM" id="SSF48371">
    <property type="entry name" value="ARM repeat"/>
    <property type="match status" value="1"/>
</dbReference>
<feature type="repeat" description="RCC1" evidence="1">
    <location>
        <begin position="559"/>
        <end position="612"/>
    </location>
</feature>
<dbReference type="PANTHER" id="PTHR45982">
    <property type="entry name" value="REGULATOR OF CHROMOSOME CONDENSATION"/>
    <property type="match status" value="1"/>
</dbReference>
<feature type="domain" description="BTB" evidence="2">
    <location>
        <begin position="773"/>
        <end position="840"/>
    </location>
</feature>
<gene>
    <name evidence="3" type="ORF">M0811_04593</name>
</gene>
<dbReference type="InterPro" id="IPR011989">
    <property type="entry name" value="ARM-like"/>
</dbReference>
<comment type="caution">
    <text evidence="3">The sequence shown here is derived from an EMBL/GenBank/DDBJ whole genome shotgun (WGS) entry which is preliminary data.</text>
</comment>
<keyword evidence="4" id="KW-1185">Reference proteome</keyword>
<dbReference type="Gene3D" id="1.25.10.10">
    <property type="entry name" value="Leucine-rich Repeat Variant"/>
    <property type="match status" value="1"/>
</dbReference>
<dbReference type="PANTHER" id="PTHR45982:SF1">
    <property type="entry name" value="REGULATOR OF CHROMOSOME CONDENSATION"/>
    <property type="match status" value="1"/>
</dbReference>
<proteinExistence type="predicted"/>
<name>A0A9Q0LVY7_ANAIG</name>
<protein>
    <submittedName>
        <fullName evidence="3">Protein aardvark</fullName>
    </submittedName>
</protein>
<dbReference type="InterPro" id="IPR000408">
    <property type="entry name" value="Reg_chr_condens"/>
</dbReference>
<dbReference type="SUPFAM" id="SSF50985">
    <property type="entry name" value="RCC1/BLIP-II"/>
    <property type="match status" value="1"/>
</dbReference>
<dbReference type="InterPro" id="IPR000210">
    <property type="entry name" value="BTB/POZ_dom"/>
</dbReference>
<accession>A0A9Q0LVY7</accession>
<evidence type="ECO:0000256" key="1">
    <source>
        <dbReference type="PROSITE-ProRule" id="PRU00235"/>
    </source>
</evidence>
<dbReference type="Pfam" id="PF00415">
    <property type="entry name" value="RCC1"/>
    <property type="match status" value="1"/>
</dbReference>
<dbReference type="SUPFAM" id="SSF54695">
    <property type="entry name" value="POZ domain"/>
    <property type="match status" value="1"/>
</dbReference>
<dbReference type="InterPro" id="IPR009091">
    <property type="entry name" value="RCC1/BLIP-II"/>
</dbReference>